<evidence type="ECO:0000256" key="16">
    <source>
        <dbReference type="ARBA" id="ARBA00048111"/>
    </source>
</evidence>
<dbReference type="Pfam" id="PF17189">
    <property type="entry name" value="Glyco_hydro_30C"/>
    <property type="match status" value="1"/>
</dbReference>
<dbReference type="GO" id="GO:0042176">
    <property type="term" value="P:regulation of protein catabolic process"/>
    <property type="evidence" value="ECO:0007669"/>
    <property type="project" value="UniProtKB-ARBA"/>
</dbReference>
<evidence type="ECO:0000256" key="17">
    <source>
        <dbReference type="ARBA" id="ARBA00048182"/>
    </source>
</evidence>
<dbReference type="SUPFAM" id="SSF51445">
    <property type="entry name" value="(Trans)glycosidases"/>
    <property type="match status" value="1"/>
</dbReference>
<dbReference type="PANTHER" id="PTHR11069">
    <property type="entry name" value="GLUCOSYLCERAMIDASE"/>
    <property type="match status" value="1"/>
</dbReference>
<comment type="catalytic activity">
    <reaction evidence="22">
        <text>beta-D-glucosyl-N-(9Z-octadecenoyl)-sphing-4E-enine + cholesterol = N-(9Z-octadecenoyl)-sphing-4-enine + cholesteryl 3-beta-D-glucoside</text>
        <dbReference type="Rhea" id="RHEA:58324"/>
        <dbReference type="ChEBI" id="CHEBI:16113"/>
        <dbReference type="ChEBI" id="CHEBI:17495"/>
        <dbReference type="ChEBI" id="CHEBI:77996"/>
        <dbReference type="ChEBI" id="CHEBI:139140"/>
    </reaction>
    <physiologicalReaction direction="left-to-right" evidence="22">
        <dbReference type="Rhea" id="RHEA:58325"/>
    </physiologicalReaction>
    <physiologicalReaction direction="right-to-left" evidence="22">
        <dbReference type="Rhea" id="RHEA:58326"/>
    </physiologicalReaction>
</comment>
<dbReference type="SUPFAM" id="SSF51011">
    <property type="entry name" value="Glycosyl hydrolase domain"/>
    <property type="match status" value="2"/>
</dbReference>
<dbReference type="InterPro" id="IPR001139">
    <property type="entry name" value="Glyco_hydro_30"/>
</dbReference>
<comment type="catalytic activity">
    <reaction evidence="17">
        <text>a beta-D-galactosyl-(1&lt;-&gt;1')-N-acylsphing-4-enine + cholesterol = cholesteryl 3-beta-D-galactoside + an N-acylsphing-4-enine</text>
        <dbReference type="Rhea" id="RHEA:70235"/>
        <dbReference type="ChEBI" id="CHEBI:16113"/>
        <dbReference type="ChEBI" id="CHEBI:18390"/>
        <dbReference type="ChEBI" id="CHEBI:52639"/>
        <dbReference type="ChEBI" id="CHEBI:189066"/>
    </reaction>
    <physiologicalReaction direction="left-to-right" evidence="17">
        <dbReference type="Rhea" id="RHEA:70236"/>
    </physiologicalReaction>
    <physiologicalReaction direction="right-to-left" evidence="17">
        <dbReference type="Rhea" id="RHEA:70237"/>
    </physiologicalReaction>
</comment>
<keyword evidence="9 23" id="KW-0746">Sphingolipid metabolism</keyword>
<gene>
    <name evidence="28" type="primary">LOC103048175</name>
</gene>
<evidence type="ECO:0000256" key="4">
    <source>
        <dbReference type="ARBA" id="ARBA00004991"/>
    </source>
</evidence>
<evidence type="ECO:0000256" key="18">
    <source>
        <dbReference type="ARBA" id="ARBA00048698"/>
    </source>
</evidence>
<dbReference type="Pfam" id="PF02055">
    <property type="entry name" value="Glyco_hydro_30"/>
    <property type="match status" value="1"/>
</dbReference>
<evidence type="ECO:0000256" key="14">
    <source>
        <dbReference type="ARBA" id="ARBA00033703"/>
    </source>
</evidence>
<dbReference type="GO" id="GO:0030163">
    <property type="term" value="P:protein catabolic process"/>
    <property type="evidence" value="ECO:0007669"/>
    <property type="project" value="UniProtKB-ARBA"/>
</dbReference>
<feature type="domain" description="Glycosyl hydrolase family 30 beta sandwich" evidence="26">
    <location>
        <begin position="455"/>
        <end position="519"/>
    </location>
</feature>
<comment type="catalytic activity">
    <reaction evidence="20">
        <text>beta-D-glucosyl-(1&lt;-&gt;1')-N-(15Z-tetracosenoyl)-sphing-4-enine + cholesterol = N-(15Z-tetracosenoyl)-sphing-4-enine + cholesteryl 3-beta-D-glucoside</text>
        <dbReference type="Rhea" id="RHEA:70315"/>
        <dbReference type="ChEBI" id="CHEBI:16113"/>
        <dbReference type="ChEBI" id="CHEBI:17495"/>
        <dbReference type="ChEBI" id="CHEBI:74450"/>
        <dbReference type="ChEBI" id="CHEBI:76302"/>
    </reaction>
    <physiologicalReaction direction="left-to-right" evidence="20">
        <dbReference type="Rhea" id="RHEA:70316"/>
    </physiologicalReaction>
    <physiologicalReaction direction="right-to-left" evidence="20">
        <dbReference type="Rhea" id="RHEA:70317"/>
    </physiologicalReaction>
</comment>
<evidence type="ECO:0000256" key="3">
    <source>
        <dbReference type="ARBA" id="ARBA00004731"/>
    </source>
</evidence>
<dbReference type="PRINTS" id="PR00843">
    <property type="entry name" value="GLHYDRLASE30"/>
</dbReference>
<comment type="catalytic activity">
    <reaction evidence="16">
        <text>beta-D-glucosyl-(1&lt;-&gt;1)-N-octadecanoylsphing-4-enine + cholesterol = cholesteryl 3-beta-D-glucoside + N-octadecanoylsphing-4-enine</text>
        <dbReference type="Rhea" id="RHEA:70311"/>
        <dbReference type="ChEBI" id="CHEBI:16113"/>
        <dbReference type="ChEBI" id="CHEBI:17495"/>
        <dbReference type="ChEBI" id="CHEBI:72961"/>
        <dbReference type="ChEBI" id="CHEBI:84719"/>
    </reaction>
    <physiologicalReaction direction="left-to-right" evidence="16">
        <dbReference type="Rhea" id="RHEA:70312"/>
    </physiologicalReaction>
    <physiologicalReaction direction="right-to-left" evidence="16">
        <dbReference type="Rhea" id="RHEA:70313"/>
    </physiologicalReaction>
</comment>
<evidence type="ECO:0000256" key="1">
    <source>
        <dbReference type="ARBA" id="ARBA00001013"/>
    </source>
</evidence>
<evidence type="ECO:0000256" key="20">
    <source>
        <dbReference type="ARBA" id="ARBA00048880"/>
    </source>
</evidence>
<dbReference type="KEGG" id="pbi:103048175"/>
<dbReference type="FunFam" id="3.20.20.80:FF:000030">
    <property type="entry name" value="Lysosomal acid glucosylceramidase"/>
    <property type="match status" value="1"/>
</dbReference>
<protein>
    <recommendedName>
        <fullName evidence="23">Glucosylceramidase</fullName>
        <ecNumber evidence="23">3.2.1.45</ecNumber>
    </recommendedName>
</protein>
<organism evidence="27 28">
    <name type="scientific">Python bivittatus</name>
    <name type="common">Burmese python</name>
    <name type="synonym">Python molurus bivittatus</name>
    <dbReference type="NCBI Taxonomy" id="176946"/>
    <lineage>
        <taxon>Eukaryota</taxon>
        <taxon>Metazoa</taxon>
        <taxon>Chordata</taxon>
        <taxon>Craniata</taxon>
        <taxon>Vertebrata</taxon>
        <taxon>Euteleostomi</taxon>
        <taxon>Lepidosauria</taxon>
        <taxon>Squamata</taxon>
        <taxon>Bifurcata</taxon>
        <taxon>Unidentata</taxon>
        <taxon>Episquamata</taxon>
        <taxon>Toxicofera</taxon>
        <taxon>Serpentes</taxon>
        <taxon>Henophidia</taxon>
        <taxon>Pythonidae</taxon>
        <taxon>Python</taxon>
    </lineage>
</organism>
<comment type="catalytic activity">
    <reaction evidence="15">
        <text>a beta-D-glucosyl-(1&lt;-&gt;1')-N-acylsphing-4-enine + cholesterol = cholesteryl 3-beta-D-glucoside + an N-acylsphing-4-enine</text>
        <dbReference type="Rhea" id="RHEA:58264"/>
        <dbReference type="ChEBI" id="CHEBI:16113"/>
        <dbReference type="ChEBI" id="CHEBI:17495"/>
        <dbReference type="ChEBI" id="CHEBI:22801"/>
        <dbReference type="ChEBI" id="CHEBI:52639"/>
    </reaction>
    <physiologicalReaction direction="left-to-right" evidence="15">
        <dbReference type="Rhea" id="RHEA:58265"/>
    </physiologicalReaction>
    <physiologicalReaction direction="right-to-left" evidence="15">
        <dbReference type="Rhea" id="RHEA:58266"/>
    </physiologicalReaction>
</comment>
<evidence type="ECO:0000256" key="8">
    <source>
        <dbReference type="ARBA" id="ARBA00022801"/>
    </source>
</evidence>
<dbReference type="RefSeq" id="XP_025026952.1">
    <property type="nucleotide sequence ID" value="XM_025171184.1"/>
</dbReference>
<dbReference type="GO" id="GO:0046527">
    <property type="term" value="F:glucosyltransferase activity"/>
    <property type="evidence" value="ECO:0007669"/>
    <property type="project" value="UniProtKB-ARBA"/>
</dbReference>
<proteinExistence type="inferred from homology"/>
<evidence type="ECO:0000256" key="24">
    <source>
        <dbReference type="SAM" id="SignalP"/>
    </source>
</evidence>
<feature type="domain" description="Glycosyl hydrolase family 30 TIM-barrel" evidence="25">
    <location>
        <begin position="101"/>
        <end position="452"/>
    </location>
</feature>
<dbReference type="EC" id="3.2.1.45" evidence="23"/>
<comment type="catalytic activity">
    <reaction evidence="1">
        <text>a beta-D-glucosyl-(1&lt;-&gt;1')-N-acylsphing-4-enine + H2O = an N-acylsphing-4-enine + D-glucose</text>
        <dbReference type="Rhea" id="RHEA:13269"/>
        <dbReference type="ChEBI" id="CHEBI:4167"/>
        <dbReference type="ChEBI" id="CHEBI:15377"/>
        <dbReference type="ChEBI" id="CHEBI:22801"/>
        <dbReference type="ChEBI" id="CHEBI:52639"/>
        <dbReference type="EC" id="3.2.1.45"/>
    </reaction>
    <physiologicalReaction direction="left-to-right" evidence="1">
        <dbReference type="Rhea" id="RHEA:13270"/>
    </physiologicalReaction>
</comment>
<keyword evidence="8 23" id="KW-0378">Hydrolase</keyword>
<dbReference type="GO" id="GO:0010605">
    <property type="term" value="P:negative regulation of macromolecule metabolic process"/>
    <property type="evidence" value="ECO:0007669"/>
    <property type="project" value="UniProtKB-ARBA"/>
</dbReference>
<evidence type="ECO:0000256" key="11">
    <source>
        <dbReference type="ARBA" id="ARBA00033633"/>
    </source>
</evidence>
<evidence type="ECO:0000256" key="12">
    <source>
        <dbReference type="ARBA" id="ARBA00033646"/>
    </source>
</evidence>
<keyword evidence="10 23" id="KW-0443">Lipid metabolism</keyword>
<dbReference type="InterPro" id="IPR017853">
    <property type="entry name" value="GH"/>
</dbReference>
<dbReference type="GO" id="GO:0004336">
    <property type="term" value="F:galactosylceramidase activity"/>
    <property type="evidence" value="ECO:0007669"/>
    <property type="project" value="UniProtKB-EC"/>
</dbReference>
<dbReference type="GO" id="GO:0005765">
    <property type="term" value="C:lysosomal membrane"/>
    <property type="evidence" value="ECO:0007669"/>
    <property type="project" value="UniProtKB-SubCell"/>
</dbReference>
<evidence type="ECO:0000256" key="23">
    <source>
        <dbReference type="RuleBase" id="RU361188"/>
    </source>
</evidence>
<dbReference type="Proteomes" id="UP000695026">
    <property type="component" value="Unplaced"/>
</dbReference>
<evidence type="ECO:0000256" key="22">
    <source>
        <dbReference type="ARBA" id="ARBA00049516"/>
    </source>
</evidence>
<evidence type="ECO:0000256" key="21">
    <source>
        <dbReference type="ARBA" id="ARBA00049379"/>
    </source>
</evidence>
<dbReference type="GO" id="GO:0008203">
    <property type="term" value="P:cholesterol metabolic process"/>
    <property type="evidence" value="ECO:0007669"/>
    <property type="project" value="UniProtKB-ARBA"/>
</dbReference>
<comment type="pathway">
    <text evidence="3">Steroid metabolism; cholesterol metabolism.</text>
</comment>
<evidence type="ECO:0000259" key="25">
    <source>
        <dbReference type="Pfam" id="PF02055"/>
    </source>
</evidence>
<dbReference type="GO" id="GO:0007040">
    <property type="term" value="P:lysosome organization"/>
    <property type="evidence" value="ECO:0007669"/>
    <property type="project" value="UniProtKB-ARBA"/>
</dbReference>
<dbReference type="Gene3D" id="3.20.20.80">
    <property type="entry name" value="Glycosidases"/>
    <property type="match status" value="1"/>
</dbReference>
<keyword evidence="7 24" id="KW-0732">Signal</keyword>
<comment type="pathway">
    <text evidence="4">Sphingolipid metabolism.</text>
</comment>
<comment type="similarity">
    <text evidence="6 23">Belongs to the glycosyl hydrolase 30 family.</text>
</comment>
<dbReference type="GO" id="GO:0004348">
    <property type="term" value="F:glucosylceramidase activity"/>
    <property type="evidence" value="ECO:0007669"/>
    <property type="project" value="UniProtKB-EC"/>
</dbReference>
<comment type="catalytic activity">
    <reaction evidence="14">
        <text>1-(beta-D-galactosyl)-N-dodecanoylsphing-4-enine + cholesterol = cholesteryl 3-beta-D-galactoside + N-dodecanoylsphing-4-enine</text>
        <dbReference type="Rhea" id="RHEA:70255"/>
        <dbReference type="ChEBI" id="CHEBI:16113"/>
        <dbReference type="ChEBI" id="CHEBI:72956"/>
        <dbReference type="ChEBI" id="CHEBI:73432"/>
        <dbReference type="ChEBI" id="CHEBI:189066"/>
    </reaction>
    <physiologicalReaction direction="left-to-right" evidence="14">
        <dbReference type="Rhea" id="RHEA:70256"/>
    </physiologicalReaction>
    <physiologicalReaction direction="right-to-left" evidence="14">
        <dbReference type="Rhea" id="RHEA:70257"/>
    </physiologicalReaction>
</comment>
<evidence type="ECO:0000256" key="5">
    <source>
        <dbReference type="ARBA" id="ARBA00005189"/>
    </source>
</evidence>
<dbReference type="GO" id="GO:0006680">
    <property type="term" value="P:glucosylceramide catabolic process"/>
    <property type="evidence" value="ECO:0007669"/>
    <property type="project" value="UniProtKB-ARBA"/>
</dbReference>
<dbReference type="PANTHER" id="PTHR11069:SF23">
    <property type="entry name" value="LYSOSOMAL ACID GLUCOSYLCERAMIDASE"/>
    <property type="match status" value="1"/>
</dbReference>
<dbReference type="GO" id="GO:0006914">
    <property type="term" value="P:autophagy"/>
    <property type="evidence" value="ECO:0007669"/>
    <property type="project" value="UniProtKB-ARBA"/>
</dbReference>
<comment type="catalytic activity">
    <reaction evidence="18">
        <text>beta-D-glucosyl-N-dodecanoylsphing-4-enine + cholesterol = N-dodecanoylsphing-4-enine + cholesteryl 3-beta-D-glucoside</text>
        <dbReference type="Rhea" id="RHEA:70307"/>
        <dbReference type="ChEBI" id="CHEBI:16113"/>
        <dbReference type="ChEBI" id="CHEBI:17495"/>
        <dbReference type="ChEBI" id="CHEBI:72956"/>
        <dbReference type="ChEBI" id="CHEBI:76297"/>
    </reaction>
    <physiologicalReaction direction="left-to-right" evidence="18">
        <dbReference type="Rhea" id="RHEA:70308"/>
    </physiologicalReaction>
    <physiologicalReaction direction="right-to-left" evidence="18">
        <dbReference type="Rhea" id="RHEA:70309"/>
    </physiologicalReaction>
</comment>
<dbReference type="GO" id="GO:0016241">
    <property type="term" value="P:regulation of macroautophagy"/>
    <property type="evidence" value="ECO:0007669"/>
    <property type="project" value="UniProtKB-ARBA"/>
</dbReference>
<dbReference type="GeneID" id="103048175"/>
<evidence type="ECO:0000256" key="10">
    <source>
        <dbReference type="ARBA" id="ARBA00023098"/>
    </source>
</evidence>
<evidence type="ECO:0000256" key="19">
    <source>
        <dbReference type="ARBA" id="ARBA00048817"/>
    </source>
</evidence>
<evidence type="ECO:0000256" key="6">
    <source>
        <dbReference type="ARBA" id="ARBA00005382"/>
    </source>
</evidence>
<dbReference type="OMA" id="NQIVMQF"/>
<comment type="catalytic activity">
    <reaction evidence="11">
        <text>beta-D-xylosyl-(1&lt;-&gt;1')-N-(9Z-octadecenoyl)-sphing-4-enine + cholesterol = cholesteryl 3-beta-D-xyloside + N-(9Z-octadecenoyl)-sphing-4-enine</text>
        <dbReference type="Rhea" id="RHEA:70251"/>
        <dbReference type="ChEBI" id="CHEBI:16113"/>
        <dbReference type="ChEBI" id="CHEBI:77996"/>
        <dbReference type="ChEBI" id="CHEBI:189067"/>
        <dbReference type="ChEBI" id="CHEBI:189081"/>
    </reaction>
    <physiologicalReaction direction="left-to-right" evidence="11">
        <dbReference type="Rhea" id="RHEA:70252"/>
    </physiologicalReaction>
</comment>
<reference evidence="28" key="1">
    <citation type="submission" date="2025-08" db="UniProtKB">
        <authorList>
            <consortium name="RefSeq"/>
        </authorList>
    </citation>
    <scope>IDENTIFICATION</scope>
    <source>
        <tissue evidence="28">Liver</tissue>
    </source>
</reference>
<comment type="subcellular location">
    <subcellularLocation>
        <location evidence="2">Lysosome membrane</location>
        <topology evidence="2">Peripheral membrane protein</topology>
        <orientation evidence="2">Lumenal side</orientation>
    </subcellularLocation>
</comment>
<comment type="catalytic activity">
    <reaction evidence="13">
        <text>a beta-D-galactosyl-(1&lt;-&gt;1')-N-acylsphing-4-enine + H2O = an N-acylsphing-4-enine + D-galactose</text>
        <dbReference type="Rhea" id="RHEA:14297"/>
        <dbReference type="ChEBI" id="CHEBI:4139"/>
        <dbReference type="ChEBI" id="CHEBI:15377"/>
        <dbReference type="ChEBI" id="CHEBI:18390"/>
        <dbReference type="ChEBI" id="CHEBI:52639"/>
        <dbReference type="EC" id="3.2.1.46"/>
    </reaction>
    <physiologicalReaction direction="left-to-right" evidence="13">
        <dbReference type="Rhea" id="RHEA:14298"/>
    </physiologicalReaction>
</comment>
<evidence type="ECO:0000256" key="9">
    <source>
        <dbReference type="ARBA" id="ARBA00022919"/>
    </source>
</evidence>
<comment type="catalytic activity">
    <reaction evidence="19">
        <text>a beta-D-xylosyl-(1&lt;-&gt;1')-N-acylsphing-4-enine + cholesterol = cholesteryl 3-beta-D-xyloside + an N-acylsphing-4-enine</text>
        <dbReference type="Rhea" id="RHEA:70239"/>
        <dbReference type="ChEBI" id="CHEBI:16113"/>
        <dbReference type="ChEBI" id="CHEBI:52639"/>
        <dbReference type="ChEBI" id="CHEBI:189067"/>
        <dbReference type="ChEBI" id="CHEBI:189068"/>
    </reaction>
    <physiologicalReaction direction="left-to-right" evidence="19">
        <dbReference type="Rhea" id="RHEA:70240"/>
    </physiologicalReaction>
</comment>
<evidence type="ECO:0000313" key="27">
    <source>
        <dbReference type="Proteomes" id="UP000695026"/>
    </source>
</evidence>
<dbReference type="GO" id="GO:0032006">
    <property type="term" value="P:regulation of TOR signaling"/>
    <property type="evidence" value="ECO:0007669"/>
    <property type="project" value="UniProtKB-ARBA"/>
</dbReference>
<feature type="signal peptide" evidence="24">
    <location>
        <begin position="1"/>
        <end position="22"/>
    </location>
</feature>
<dbReference type="GO" id="GO:0005102">
    <property type="term" value="F:signaling receptor binding"/>
    <property type="evidence" value="ECO:0007669"/>
    <property type="project" value="UniProtKB-ARBA"/>
</dbReference>
<dbReference type="InterPro" id="IPR033452">
    <property type="entry name" value="GH30_C"/>
</dbReference>
<dbReference type="InterPro" id="IPR033453">
    <property type="entry name" value="Glyco_hydro_30_TIM-barrel"/>
</dbReference>
<comment type="pathway">
    <text evidence="5">Lipid metabolism.</text>
</comment>
<comment type="catalytic activity">
    <reaction evidence="21">
        <text>beta-D-glucosyl-N-octanoylsphing-4E-enine + cholesterol = N-octanoylsphing-4-enine + cholesteryl 3-beta-D-glucoside</text>
        <dbReference type="Rhea" id="RHEA:70303"/>
        <dbReference type="ChEBI" id="CHEBI:16113"/>
        <dbReference type="ChEBI" id="CHEBI:17495"/>
        <dbReference type="ChEBI" id="CHEBI:45815"/>
        <dbReference type="ChEBI" id="CHEBI:65222"/>
    </reaction>
    <physiologicalReaction direction="left-to-right" evidence="21">
        <dbReference type="Rhea" id="RHEA:70304"/>
    </physiologicalReaction>
    <physiologicalReaction direction="right-to-left" evidence="21">
        <dbReference type="Rhea" id="RHEA:70305"/>
    </physiologicalReaction>
</comment>
<dbReference type="OrthoDB" id="2160638at2759"/>
<evidence type="ECO:0000256" key="13">
    <source>
        <dbReference type="ARBA" id="ARBA00033698"/>
    </source>
</evidence>
<evidence type="ECO:0000256" key="2">
    <source>
        <dbReference type="ARBA" id="ARBA00004207"/>
    </source>
</evidence>
<name>A0A9F5IW13_PYTBI</name>
<keyword evidence="23" id="KW-0326">Glycosidase</keyword>
<evidence type="ECO:0000313" key="28">
    <source>
        <dbReference type="RefSeq" id="XP_025026952.1"/>
    </source>
</evidence>
<comment type="catalytic activity">
    <reaction evidence="12">
        <text>cholesteryl 3-beta-D-glucoside + H2O = cholesterol + D-glucose</text>
        <dbReference type="Rhea" id="RHEA:11956"/>
        <dbReference type="ChEBI" id="CHEBI:4167"/>
        <dbReference type="ChEBI" id="CHEBI:15377"/>
        <dbReference type="ChEBI" id="CHEBI:16113"/>
        <dbReference type="ChEBI" id="CHEBI:17495"/>
    </reaction>
    <physiologicalReaction direction="left-to-right" evidence="12">
        <dbReference type="Rhea" id="RHEA:11957"/>
    </physiologicalReaction>
</comment>
<evidence type="ECO:0000256" key="7">
    <source>
        <dbReference type="ARBA" id="ARBA00022729"/>
    </source>
</evidence>
<keyword evidence="27" id="KW-1185">Reference proteome</keyword>
<accession>A0A9F5IW13</accession>
<sequence length="525" mass="59773">MQTREAFGVLFLILQGMTGARASQPCIPKFFGKNAMVCVCNATYCDTLDPVSLPDVGNYLTYTTSLAGQRLERSEGKISPKRGVLSGLSYTYNPDVQYQRIKGFGGANTDAAAVNIMKLSSAAQNHLLRSYFSEEGIEYNLLRWPIACSDFSMRPYSYDDRCRDDFELKCFSLAPEDTKLRIPLLYRFMAASKRPLSLIASPWTSPGWLRVSNKVQGKSWLKGKPGDRYFDTWARYLIRFLDEYSKYNITFWAISSQNEPFTPTFMPIKDFPSNYFSPQTQRDFFIKDLGPALAASFHRNVHLITLDDTRVLLPTWANVVIGNHSAAKFVSGIGIHWYVDPVVPPGPTLEAIHRLYPNVFMLYTESCNGFLPWDVKVDLGNWKRGVAYSRNILTNLNHFVSGWIDWNLALDMEGGPNWVENFVDSPIIVNHLKDEFYKQPMFYHLGHFSKFIPEGSVRVALSSNCFISCQLKSAAFLRPDGVAVVVLSNDWSLDVTISILDNRVGYIEDRVPAYSIQTYLWRWHP</sequence>
<evidence type="ECO:0000256" key="15">
    <source>
        <dbReference type="ARBA" id="ARBA00048055"/>
    </source>
</evidence>
<dbReference type="GO" id="GO:0008422">
    <property type="term" value="F:beta-glucosidase activity"/>
    <property type="evidence" value="ECO:0007669"/>
    <property type="project" value="UniProtKB-ARBA"/>
</dbReference>
<dbReference type="GO" id="GO:0042391">
    <property type="term" value="P:regulation of membrane potential"/>
    <property type="evidence" value="ECO:0007669"/>
    <property type="project" value="UniProtKB-ARBA"/>
</dbReference>
<feature type="chain" id="PRO_5039954041" description="Glucosylceramidase" evidence="24">
    <location>
        <begin position="23"/>
        <end position="525"/>
    </location>
</feature>
<dbReference type="AlphaFoldDB" id="A0A9F5IW13"/>
<evidence type="ECO:0000259" key="26">
    <source>
        <dbReference type="Pfam" id="PF17189"/>
    </source>
</evidence>